<dbReference type="EMBL" id="CAJZ01000061">
    <property type="protein sequence ID" value="CCI83184.1"/>
    <property type="molecule type" value="Genomic_DNA"/>
</dbReference>
<dbReference type="Pfam" id="PF00005">
    <property type="entry name" value="ABC_tran"/>
    <property type="match status" value="1"/>
</dbReference>
<evidence type="ECO:0000259" key="8">
    <source>
        <dbReference type="PROSITE" id="PS50893"/>
    </source>
</evidence>
<dbReference type="GO" id="GO:0016887">
    <property type="term" value="F:ATP hydrolysis activity"/>
    <property type="evidence" value="ECO:0007669"/>
    <property type="project" value="InterPro"/>
</dbReference>
<dbReference type="GO" id="GO:0005886">
    <property type="term" value="C:plasma membrane"/>
    <property type="evidence" value="ECO:0007669"/>
    <property type="project" value="UniProtKB-SubCell"/>
</dbReference>
<dbReference type="Proteomes" id="UP000011016">
    <property type="component" value="Unassembled WGS sequence"/>
</dbReference>
<feature type="transmembrane region" description="Helical" evidence="7">
    <location>
        <begin position="212"/>
        <end position="230"/>
    </location>
</feature>
<dbReference type="PANTHER" id="PTHR43394:SF1">
    <property type="entry name" value="ATP-BINDING CASSETTE SUB-FAMILY B MEMBER 10, MITOCHONDRIAL"/>
    <property type="match status" value="1"/>
</dbReference>
<feature type="transmembrane region" description="Helical" evidence="7">
    <location>
        <begin position="70"/>
        <end position="97"/>
    </location>
</feature>
<dbReference type="InterPro" id="IPR003439">
    <property type="entry name" value="ABC_transporter-like_ATP-bd"/>
</dbReference>
<dbReference type="SUPFAM" id="SSF52540">
    <property type="entry name" value="P-loop containing nucleoside triphosphate hydrolases"/>
    <property type="match status" value="1"/>
</dbReference>
<dbReference type="InterPro" id="IPR003593">
    <property type="entry name" value="AAA+_ATPase"/>
</dbReference>
<dbReference type="Gene3D" id="1.20.1560.10">
    <property type="entry name" value="ABC transporter type 1, transmembrane domain"/>
    <property type="match status" value="1"/>
</dbReference>
<accession>I7LBK7</accession>
<protein>
    <submittedName>
        <fullName evidence="10">Multidrug resistance ABC transporter ATP-binding and permease protein</fullName>
        <ecNumber evidence="10">3.6.3.44</ecNumber>
    </submittedName>
</protein>
<gene>
    <name evidence="10" type="primary">yfiC</name>
    <name evidence="10" type="ORF">BN46_0436</name>
</gene>
<sequence length="596" mass="64921">MPCGLRCIRLTVFRGEIGVGRLEPKYSTTCRKYRQRIFVSSPPEGAHSTRRIKMRDLQHMVQIGFRKARVLYIFGIIAMAIGSVATAAQPAVVGYAADTFLINNGSVRLSIIILIVLFVVDAAGATFGRLALGIASERFVFNVRSAFSTRLVNSAIEKFRRYDRGDINNRVVEDIPLFQRPYFSIFPELFSSILLVVLCFGGMFVASWRLSLALIIVLAIFGVFLVVVLAKIQKNAKDSRESEASYSLFLYEILYNIFPIKAMGANNIFIRKLDDRAESARKIGVRLVGYSSLIMPVVSIGTQVGIVGVLVLGGALTVRGDLAPGALASFFLYLIYVITPLVTIATSLGELKESRVSKDRLEVLHEDLNPGDFHLHSDGASSGVAEIHTSGVTYSFPNGKTITYSDISIVGNGIHGLAGPNGVGKSTFLTLVSGLVRPQRGRIHVSSGESKPRAFEGRPYYLTQDRDVFSLSVRENILMGLERTDECVLSAAEALGVRGFIEGLPQGLDTLLGAEGISLSGGQKQILFAINLLLAKPSIALLDEIASNLDTTVKDNLLGCLAEMSADSLIVFVTHDPDVLRRCDNFIELKSRVTSS</sequence>
<dbReference type="GO" id="GO:0015421">
    <property type="term" value="F:ABC-type oligopeptide transporter activity"/>
    <property type="evidence" value="ECO:0007669"/>
    <property type="project" value="TreeGrafter"/>
</dbReference>
<evidence type="ECO:0000256" key="5">
    <source>
        <dbReference type="ARBA" id="ARBA00022989"/>
    </source>
</evidence>
<evidence type="ECO:0000259" key="9">
    <source>
        <dbReference type="PROSITE" id="PS50929"/>
    </source>
</evidence>
<keyword evidence="3" id="KW-0547">Nucleotide-binding</keyword>
<feature type="domain" description="ABC transmembrane type-1" evidence="9">
    <location>
        <begin position="73"/>
        <end position="353"/>
    </location>
</feature>
<dbReference type="SUPFAM" id="SSF90123">
    <property type="entry name" value="ABC transporter transmembrane region"/>
    <property type="match status" value="1"/>
</dbReference>
<feature type="transmembrane region" description="Helical" evidence="7">
    <location>
        <begin position="109"/>
        <end position="132"/>
    </location>
</feature>
<dbReference type="InterPro" id="IPR039421">
    <property type="entry name" value="Type_1_exporter"/>
</dbReference>
<dbReference type="GO" id="GO:0005524">
    <property type="term" value="F:ATP binding"/>
    <property type="evidence" value="ECO:0007669"/>
    <property type="project" value="UniProtKB-KW"/>
</dbReference>
<feature type="transmembrane region" description="Helical" evidence="7">
    <location>
        <begin position="330"/>
        <end position="351"/>
    </location>
</feature>
<evidence type="ECO:0000256" key="4">
    <source>
        <dbReference type="ARBA" id="ARBA00022840"/>
    </source>
</evidence>
<evidence type="ECO:0000256" key="6">
    <source>
        <dbReference type="ARBA" id="ARBA00023136"/>
    </source>
</evidence>
<proteinExistence type="predicted"/>
<feature type="transmembrane region" description="Helical" evidence="7">
    <location>
        <begin position="185"/>
        <end position="206"/>
    </location>
</feature>
<evidence type="ECO:0000256" key="3">
    <source>
        <dbReference type="ARBA" id="ARBA00022741"/>
    </source>
</evidence>
<evidence type="ECO:0000256" key="7">
    <source>
        <dbReference type="SAM" id="Phobius"/>
    </source>
</evidence>
<reference evidence="10 11" key="1">
    <citation type="journal article" date="2012" name="J. Bacteriol.">
        <title>Draft Genome Sequence of Turicella otitidis ATCC 51513, Isolated from Middle Ear Fluid from a Child with Otitis Media.</title>
        <authorList>
            <person name="Brinkrolf K."/>
            <person name="Schneider J."/>
            <person name="Knecht M."/>
            <person name="Ruckert C."/>
            <person name="Tauch A."/>
        </authorList>
    </citation>
    <scope>NUCLEOTIDE SEQUENCE [LARGE SCALE GENOMIC DNA]</scope>
    <source>
        <strain evidence="10 11">ATCC 51513</strain>
    </source>
</reference>
<evidence type="ECO:0000313" key="10">
    <source>
        <dbReference type="EMBL" id="CCI83184.1"/>
    </source>
</evidence>
<organism evidence="10 11">
    <name type="scientific">Corynebacterium otitidis ATCC 51513</name>
    <dbReference type="NCBI Taxonomy" id="883169"/>
    <lineage>
        <taxon>Bacteria</taxon>
        <taxon>Bacillati</taxon>
        <taxon>Actinomycetota</taxon>
        <taxon>Actinomycetes</taxon>
        <taxon>Mycobacteriales</taxon>
        <taxon>Corynebacteriaceae</taxon>
        <taxon>Corynebacterium</taxon>
    </lineage>
</organism>
<keyword evidence="4 10" id="KW-0067">ATP-binding</keyword>
<dbReference type="PROSITE" id="PS50929">
    <property type="entry name" value="ABC_TM1F"/>
    <property type="match status" value="1"/>
</dbReference>
<keyword evidence="6 7" id="KW-0472">Membrane</keyword>
<keyword evidence="2 7" id="KW-0812">Transmembrane</keyword>
<feature type="domain" description="ABC transporter" evidence="8">
    <location>
        <begin position="387"/>
        <end position="596"/>
    </location>
</feature>
<dbReference type="EC" id="3.6.3.44" evidence="10"/>
<dbReference type="InterPro" id="IPR011527">
    <property type="entry name" value="ABC1_TM_dom"/>
</dbReference>
<keyword evidence="10" id="KW-0378">Hydrolase</keyword>
<dbReference type="InterPro" id="IPR027417">
    <property type="entry name" value="P-loop_NTPase"/>
</dbReference>
<feature type="transmembrane region" description="Helical" evidence="7">
    <location>
        <begin position="293"/>
        <end position="318"/>
    </location>
</feature>
<dbReference type="SMART" id="SM00382">
    <property type="entry name" value="AAA"/>
    <property type="match status" value="1"/>
</dbReference>
<dbReference type="Pfam" id="PF00664">
    <property type="entry name" value="ABC_membrane"/>
    <property type="match status" value="1"/>
</dbReference>
<dbReference type="InterPro" id="IPR036640">
    <property type="entry name" value="ABC1_TM_sf"/>
</dbReference>
<dbReference type="PROSITE" id="PS50893">
    <property type="entry name" value="ABC_TRANSPORTER_2"/>
    <property type="match status" value="1"/>
</dbReference>
<evidence type="ECO:0000256" key="2">
    <source>
        <dbReference type="ARBA" id="ARBA00022692"/>
    </source>
</evidence>
<comment type="subcellular location">
    <subcellularLocation>
        <location evidence="1">Cell membrane</location>
        <topology evidence="1">Multi-pass membrane protein</topology>
    </subcellularLocation>
</comment>
<keyword evidence="5 7" id="KW-1133">Transmembrane helix</keyword>
<evidence type="ECO:0000313" key="11">
    <source>
        <dbReference type="Proteomes" id="UP000011016"/>
    </source>
</evidence>
<dbReference type="PANTHER" id="PTHR43394">
    <property type="entry name" value="ATP-DEPENDENT PERMEASE MDL1, MITOCHONDRIAL"/>
    <property type="match status" value="1"/>
</dbReference>
<comment type="caution">
    <text evidence="10">The sequence shown here is derived from an EMBL/GenBank/DDBJ whole genome shotgun (WGS) entry which is preliminary data.</text>
</comment>
<dbReference type="Gene3D" id="3.40.50.300">
    <property type="entry name" value="P-loop containing nucleotide triphosphate hydrolases"/>
    <property type="match status" value="1"/>
</dbReference>
<name>I7LBK7_9CORY</name>
<dbReference type="AlphaFoldDB" id="I7LBK7"/>
<evidence type="ECO:0000256" key="1">
    <source>
        <dbReference type="ARBA" id="ARBA00004651"/>
    </source>
</evidence>